<keyword evidence="1" id="KW-0812">Transmembrane</keyword>
<name>A0AAE9KI67_9NEIS</name>
<dbReference type="KEGG" id="usu:LVJ78_09555"/>
<proteinExistence type="predicted"/>
<evidence type="ECO:0000256" key="1">
    <source>
        <dbReference type="SAM" id="Phobius"/>
    </source>
</evidence>
<keyword evidence="1" id="KW-1133">Transmembrane helix</keyword>
<protein>
    <submittedName>
        <fullName evidence="3">Uncharacterized protein</fullName>
    </submittedName>
</protein>
<evidence type="ECO:0000313" key="4">
    <source>
        <dbReference type="Proteomes" id="UP000294721"/>
    </source>
</evidence>
<accession>A0AAE9KI67</accession>
<feature type="transmembrane region" description="Helical" evidence="1">
    <location>
        <begin position="6"/>
        <end position="22"/>
    </location>
</feature>
<dbReference type="RefSeq" id="WP_243650359.1">
    <property type="nucleotide sequence ID" value="NZ_CALJUB010000026.1"/>
</dbReference>
<reference evidence="3" key="3">
    <citation type="journal article" date="2022" name="Res Sq">
        <title>Evolution of multicellular longitudinally dividing oral cavity symbionts (Neisseriaceae).</title>
        <authorList>
            <person name="Nyongesa S."/>
            <person name="Weber P."/>
            <person name="Bernet E."/>
            <person name="Pullido F."/>
            <person name="Nieckarz M."/>
            <person name="Delaby M."/>
            <person name="Nieves C."/>
            <person name="Viehboeck T."/>
            <person name="Krause N."/>
            <person name="Rivera-Millot A."/>
            <person name="Nakamura A."/>
            <person name="Vischer N."/>
            <person name="VanNieuwenhze M."/>
            <person name="Brun Y."/>
            <person name="Cava F."/>
            <person name="Bulgheresi S."/>
            <person name="Veyrier F."/>
        </authorList>
    </citation>
    <scope>NUCLEOTIDE SEQUENCE</scope>
    <source>
        <strain evidence="3">1258/02</strain>
    </source>
</reference>
<dbReference type="Proteomes" id="UP000294721">
    <property type="component" value="Unassembled WGS sequence"/>
</dbReference>
<organism evidence="3 5">
    <name type="scientific">Uruburuella suis</name>
    <dbReference type="NCBI Taxonomy" id="252130"/>
    <lineage>
        <taxon>Bacteria</taxon>
        <taxon>Pseudomonadati</taxon>
        <taxon>Pseudomonadota</taxon>
        <taxon>Betaproteobacteria</taxon>
        <taxon>Neisseriales</taxon>
        <taxon>Neisseriaceae</taxon>
        <taxon>Uruburuella</taxon>
    </lineage>
</organism>
<keyword evidence="4" id="KW-1185">Reference proteome</keyword>
<evidence type="ECO:0000313" key="5">
    <source>
        <dbReference type="Proteomes" id="UP000829756"/>
    </source>
</evidence>
<dbReference type="AlphaFoldDB" id="A0AAE9KI67"/>
<sequence>MVANISLWFLAAYIAVFVVFAYRAGEFQWLWGSVLLWLGFGAIGARLLPGLWGITHLSALYMPHFYIALASLFFLVPRWQKMPEKHRWQLSGGQAFLSLFALSGMLMSVVFALLLAMVWYRFPTGITPYVLPALLQMYLFEPVYWVCMQSVLMLLFYLHRVVIEKQPANCFSRRQLQLGFLLALFFQMAFVVGSLLRIRY</sequence>
<evidence type="ECO:0000313" key="2">
    <source>
        <dbReference type="EMBL" id="TCP04235.1"/>
    </source>
</evidence>
<feature type="transmembrane region" description="Helical" evidence="1">
    <location>
        <begin position="54"/>
        <end position="76"/>
    </location>
</feature>
<dbReference type="Proteomes" id="UP000829756">
    <property type="component" value="Chromosome"/>
</dbReference>
<reference evidence="2 4" key="1">
    <citation type="submission" date="2019-03" db="EMBL/GenBank/DDBJ databases">
        <title>Genomic Encyclopedia of Type Strains, Phase IV (KMG-IV): sequencing the most valuable type-strain genomes for metagenomic binning, comparative biology and taxonomic classification.</title>
        <authorList>
            <person name="Goeker M."/>
        </authorList>
    </citation>
    <scope>NUCLEOTIDE SEQUENCE [LARGE SCALE GENOMIC DNA]</scope>
    <source>
        <strain evidence="2 4">DSM 17474</strain>
    </source>
</reference>
<feature type="transmembrane region" description="Helical" evidence="1">
    <location>
        <begin position="178"/>
        <end position="198"/>
    </location>
</feature>
<gene>
    <name evidence="2" type="ORF">EV680_11839</name>
    <name evidence="3" type="ORF">LVJ78_09555</name>
</gene>
<feature type="transmembrane region" description="Helical" evidence="1">
    <location>
        <begin position="96"/>
        <end position="122"/>
    </location>
</feature>
<keyword evidence="1" id="KW-0472">Membrane</keyword>
<dbReference type="EMBL" id="CP091507">
    <property type="protein sequence ID" value="UOO78933.1"/>
    <property type="molecule type" value="Genomic_DNA"/>
</dbReference>
<dbReference type="EMBL" id="SLXE01000018">
    <property type="protein sequence ID" value="TCP04235.1"/>
    <property type="molecule type" value="Genomic_DNA"/>
</dbReference>
<reference evidence="3" key="2">
    <citation type="submission" date="2021-12" db="EMBL/GenBank/DDBJ databases">
        <authorList>
            <person name="Veyrier F.J."/>
        </authorList>
    </citation>
    <scope>NUCLEOTIDE SEQUENCE</scope>
    <source>
        <strain evidence="3">1258/02</strain>
    </source>
</reference>
<feature type="transmembrane region" description="Helical" evidence="1">
    <location>
        <begin position="29"/>
        <end position="48"/>
    </location>
</feature>
<feature type="transmembrane region" description="Helical" evidence="1">
    <location>
        <begin position="142"/>
        <end position="158"/>
    </location>
</feature>
<evidence type="ECO:0000313" key="3">
    <source>
        <dbReference type="EMBL" id="UOO78933.1"/>
    </source>
</evidence>